<keyword evidence="2" id="KW-1185">Reference proteome</keyword>
<evidence type="ECO:0000313" key="1">
    <source>
        <dbReference type="EMBL" id="KAJ4822170.1"/>
    </source>
</evidence>
<accession>A0A9Q0F171</accession>
<comment type="caution">
    <text evidence="1">The sequence shown here is derived from an EMBL/GenBank/DDBJ whole genome shotgun (WGS) entry which is preliminary data.</text>
</comment>
<proteinExistence type="predicted"/>
<reference evidence="1" key="1">
    <citation type="submission" date="2022-02" db="EMBL/GenBank/DDBJ databases">
        <authorList>
            <person name="Henning P.M."/>
            <person name="McCubbin A.G."/>
            <person name="Shore J.S."/>
        </authorList>
    </citation>
    <scope>NUCLEOTIDE SEQUENCE</scope>
    <source>
        <strain evidence="1">F60SS</strain>
        <tissue evidence="1">Leaves</tissue>
    </source>
</reference>
<protein>
    <submittedName>
        <fullName evidence="1">Uncharacterized protein</fullName>
    </submittedName>
</protein>
<organism evidence="1 2">
    <name type="scientific">Turnera subulata</name>
    <dbReference type="NCBI Taxonomy" id="218843"/>
    <lineage>
        <taxon>Eukaryota</taxon>
        <taxon>Viridiplantae</taxon>
        <taxon>Streptophyta</taxon>
        <taxon>Embryophyta</taxon>
        <taxon>Tracheophyta</taxon>
        <taxon>Spermatophyta</taxon>
        <taxon>Magnoliopsida</taxon>
        <taxon>eudicotyledons</taxon>
        <taxon>Gunneridae</taxon>
        <taxon>Pentapetalae</taxon>
        <taxon>rosids</taxon>
        <taxon>fabids</taxon>
        <taxon>Malpighiales</taxon>
        <taxon>Passifloraceae</taxon>
        <taxon>Turnera</taxon>
    </lineage>
</organism>
<dbReference type="AlphaFoldDB" id="A0A9Q0F171"/>
<name>A0A9Q0F171_9ROSI</name>
<sequence>MSEELGPPRGLKNGAVMELLKAMEREEILEVFSSPPSVYPPTTLRLFLWRSLASHPQAH</sequence>
<dbReference type="Proteomes" id="UP001141552">
    <property type="component" value="Unassembled WGS sequence"/>
</dbReference>
<reference evidence="1" key="2">
    <citation type="journal article" date="2023" name="Plants (Basel)">
        <title>Annotation of the Turnera subulata (Passifloraceae) Draft Genome Reveals the S-Locus Evolved after the Divergence of Turneroideae from Passifloroideae in a Stepwise Manner.</title>
        <authorList>
            <person name="Henning P.M."/>
            <person name="Roalson E.H."/>
            <person name="Mir W."/>
            <person name="McCubbin A.G."/>
            <person name="Shore J.S."/>
        </authorList>
    </citation>
    <scope>NUCLEOTIDE SEQUENCE</scope>
    <source>
        <strain evidence="1">F60SS</strain>
    </source>
</reference>
<dbReference type="EMBL" id="JAKUCV010007742">
    <property type="protein sequence ID" value="KAJ4822170.1"/>
    <property type="molecule type" value="Genomic_DNA"/>
</dbReference>
<gene>
    <name evidence="1" type="ORF">Tsubulata_022701</name>
</gene>
<evidence type="ECO:0000313" key="2">
    <source>
        <dbReference type="Proteomes" id="UP001141552"/>
    </source>
</evidence>